<dbReference type="EMBL" id="LR743596">
    <property type="protein sequence ID" value="CAA2627000.1"/>
    <property type="molecule type" value="Genomic_DNA"/>
</dbReference>
<evidence type="ECO:0000256" key="1">
    <source>
        <dbReference type="SAM" id="MobiDB-lite"/>
    </source>
</evidence>
<accession>A0A7I8JA26</accession>
<reference evidence="2 3" key="1">
    <citation type="submission" date="2019-12" db="EMBL/GenBank/DDBJ databases">
        <authorList>
            <person name="Scholz U."/>
            <person name="Mascher M."/>
            <person name="Fiebig A."/>
        </authorList>
    </citation>
    <scope>NUCLEOTIDE SEQUENCE</scope>
</reference>
<name>A0A7I8JA26_SPIIN</name>
<feature type="region of interest" description="Disordered" evidence="1">
    <location>
        <begin position="26"/>
        <end position="67"/>
    </location>
</feature>
<keyword evidence="3" id="KW-1185">Reference proteome</keyword>
<protein>
    <submittedName>
        <fullName evidence="2">Uncharacterized protein</fullName>
    </submittedName>
</protein>
<dbReference type="AlphaFoldDB" id="A0A7I8JA26"/>
<gene>
    <name evidence="2" type="ORF">SI7747_09012682</name>
</gene>
<proteinExistence type="predicted"/>
<evidence type="ECO:0000313" key="2">
    <source>
        <dbReference type="EMBL" id="CAA2627000.1"/>
    </source>
</evidence>
<evidence type="ECO:0000313" key="3">
    <source>
        <dbReference type="Proteomes" id="UP001189122"/>
    </source>
</evidence>
<dbReference type="PANTHER" id="PTHR37252:SF3">
    <property type="entry name" value="POLYADENYLATE-BINDING PROTEIN-INTERACTING PROTEIN 6"/>
    <property type="match status" value="1"/>
</dbReference>
<dbReference type="Proteomes" id="UP001189122">
    <property type="component" value="Unassembled WGS sequence"/>
</dbReference>
<dbReference type="EMBL" id="CACRZD030000009">
    <property type="protein sequence ID" value="CAA6666293.1"/>
    <property type="molecule type" value="Genomic_DNA"/>
</dbReference>
<sequence>MEKSTFFLNPNATPFIPNFKRSIAADDERTQEVPADEAFNSLSTEEFPGRGHHQNPKSEDTNPQFADPEIDLDGLEFGLEFLSSLFPNFSMESIADVFHACGDVFGAESMLKKLEQQRQPLGRFGFPRNGELQPSI</sequence>
<organism evidence="2">
    <name type="scientific">Spirodela intermedia</name>
    <name type="common">Intermediate duckweed</name>
    <dbReference type="NCBI Taxonomy" id="51605"/>
    <lineage>
        <taxon>Eukaryota</taxon>
        <taxon>Viridiplantae</taxon>
        <taxon>Streptophyta</taxon>
        <taxon>Embryophyta</taxon>
        <taxon>Tracheophyta</taxon>
        <taxon>Spermatophyta</taxon>
        <taxon>Magnoliopsida</taxon>
        <taxon>Liliopsida</taxon>
        <taxon>Araceae</taxon>
        <taxon>Lemnoideae</taxon>
        <taxon>Spirodela</taxon>
    </lineage>
</organism>
<dbReference type="InterPro" id="IPR038981">
    <property type="entry name" value="CID5/CID6"/>
</dbReference>
<dbReference type="PANTHER" id="PTHR37252">
    <property type="entry name" value="POLYADENYLATE-BINDING PROTEIN-INTERACTING PROTEIN 6"/>
    <property type="match status" value="1"/>
</dbReference>